<comment type="caution">
    <text evidence="1">The sequence shown here is derived from an EMBL/GenBank/DDBJ whole genome shotgun (WGS) entry which is preliminary data.</text>
</comment>
<name>A0A085GPL7_EWIA3</name>
<proteinExistence type="predicted"/>
<evidence type="ECO:0000313" key="1">
    <source>
        <dbReference type="EMBL" id="KFC85662.1"/>
    </source>
</evidence>
<dbReference type="Proteomes" id="UP000028640">
    <property type="component" value="Unassembled WGS sequence"/>
</dbReference>
<gene>
    <name evidence="1" type="ORF">GEAM_0134</name>
</gene>
<keyword evidence="2" id="KW-1185">Reference proteome</keyword>
<protein>
    <submittedName>
        <fullName evidence="1">Uncharacterized protein</fullName>
    </submittedName>
</protein>
<dbReference type="AlphaFoldDB" id="A0A085GPL7"/>
<sequence>MNNCQVCDVKKHTQHAVPEGSPLPLFFRCITELLKAPH</sequence>
<organism evidence="1 2">
    <name type="scientific">Ewingella americana (strain ATCC 33852 / DSM 4580 / CCUG 14506 / JCM 5911 / LMG 7869 / NCTC 12157 / CDC 1468-78)</name>
    <dbReference type="NCBI Taxonomy" id="910964"/>
    <lineage>
        <taxon>Bacteria</taxon>
        <taxon>Pseudomonadati</taxon>
        <taxon>Pseudomonadota</taxon>
        <taxon>Gammaproteobacteria</taxon>
        <taxon>Enterobacterales</taxon>
        <taxon>Yersiniaceae</taxon>
        <taxon>Ewingella</taxon>
    </lineage>
</organism>
<evidence type="ECO:0000313" key="2">
    <source>
        <dbReference type="Proteomes" id="UP000028640"/>
    </source>
</evidence>
<dbReference type="EMBL" id="JMPJ01000017">
    <property type="protein sequence ID" value="KFC85662.1"/>
    <property type="molecule type" value="Genomic_DNA"/>
</dbReference>
<reference evidence="1 2" key="1">
    <citation type="submission" date="2014-05" db="EMBL/GenBank/DDBJ databases">
        <title>ATOL: Assembling a taxonomically balanced genome-scale reconstruction of the evolutionary history of the Enterobacteriaceae.</title>
        <authorList>
            <person name="Plunkett G.III."/>
            <person name="Neeno-Eckwall E.C."/>
            <person name="Glasner J.D."/>
            <person name="Perna N.T."/>
        </authorList>
    </citation>
    <scope>NUCLEOTIDE SEQUENCE [LARGE SCALE GENOMIC DNA]</scope>
    <source>
        <strain evidence="1 2">ATCC 33852</strain>
    </source>
</reference>
<accession>A0A085GPL7</accession>
<dbReference type="STRING" id="910964.GEAM_0134"/>